<keyword evidence="4" id="KW-1185">Reference proteome</keyword>
<reference evidence="4" key="1">
    <citation type="submission" date="2017-01" db="EMBL/GenBank/DDBJ databases">
        <title>Comparative genomics of anhydrobiosis in the tardigrade Hypsibius dujardini.</title>
        <authorList>
            <person name="Yoshida Y."/>
            <person name="Koutsovoulos G."/>
            <person name="Laetsch D."/>
            <person name="Stevens L."/>
            <person name="Kumar S."/>
            <person name="Horikawa D."/>
            <person name="Ishino K."/>
            <person name="Komine S."/>
            <person name="Tomita M."/>
            <person name="Blaxter M."/>
            <person name="Arakawa K."/>
        </authorList>
    </citation>
    <scope>NUCLEOTIDE SEQUENCE [LARGE SCALE GENOMIC DNA]</scope>
    <source>
        <strain evidence="4">Z151</strain>
    </source>
</reference>
<accession>A0A9X6NH50</accession>
<dbReference type="Proteomes" id="UP000192578">
    <property type="component" value="Unassembled WGS sequence"/>
</dbReference>
<dbReference type="AlphaFoldDB" id="A0A9X6NH50"/>
<name>A0A9X6NH50_HYPEX</name>
<keyword evidence="2" id="KW-1133">Transmembrane helix</keyword>
<dbReference type="EMBL" id="MTYJ01000293">
    <property type="protein sequence ID" value="OWA52933.1"/>
    <property type="molecule type" value="Genomic_DNA"/>
</dbReference>
<evidence type="ECO:0008006" key="5">
    <source>
        <dbReference type="Google" id="ProtNLM"/>
    </source>
</evidence>
<evidence type="ECO:0000256" key="1">
    <source>
        <dbReference type="SAM" id="MobiDB-lite"/>
    </source>
</evidence>
<organism evidence="3 4">
    <name type="scientific">Hypsibius exemplaris</name>
    <name type="common">Freshwater tardigrade</name>
    <dbReference type="NCBI Taxonomy" id="2072580"/>
    <lineage>
        <taxon>Eukaryota</taxon>
        <taxon>Metazoa</taxon>
        <taxon>Ecdysozoa</taxon>
        <taxon>Tardigrada</taxon>
        <taxon>Eutardigrada</taxon>
        <taxon>Parachela</taxon>
        <taxon>Hypsibioidea</taxon>
        <taxon>Hypsibiidae</taxon>
        <taxon>Hypsibius</taxon>
    </lineage>
</organism>
<proteinExistence type="predicted"/>
<evidence type="ECO:0000313" key="3">
    <source>
        <dbReference type="EMBL" id="OWA52933.1"/>
    </source>
</evidence>
<keyword evidence="2" id="KW-0472">Membrane</keyword>
<gene>
    <name evidence="3" type="ORF">BV898_17375</name>
</gene>
<comment type="caution">
    <text evidence="3">The sequence shown here is derived from an EMBL/GenBank/DDBJ whole genome shotgun (WGS) entry which is preliminary data.</text>
</comment>
<dbReference type="CDD" id="cd00637">
    <property type="entry name" value="7tm_classA_rhodopsin-like"/>
    <property type="match status" value="1"/>
</dbReference>
<feature type="transmembrane region" description="Helical" evidence="2">
    <location>
        <begin position="125"/>
        <end position="146"/>
    </location>
</feature>
<protein>
    <recommendedName>
        <fullName evidence="5">G-protein coupled receptors family 1 profile domain-containing protein</fullName>
    </recommendedName>
</protein>
<sequence length="156" mass="16868">MVPRPLEDRSVLPFPGEPSCRPYSSSWASSDGSSTAPSSPIPPHTPCNVYLDNVLLANCVHSLLLDPVDVLAKLSQPWRIDHTACTFSLINLTVAVINAHALVALSRTWTIIHPISCRAPFTRRVAVLSVAAVWAWVVMLNAPVWVGAVTSTTVSF</sequence>
<evidence type="ECO:0000256" key="2">
    <source>
        <dbReference type="SAM" id="Phobius"/>
    </source>
</evidence>
<keyword evidence="2" id="KW-0812">Transmembrane</keyword>
<dbReference type="SUPFAM" id="SSF81321">
    <property type="entry name" value="Family A G protein-coupled receptor-like"/>
    <property type="match status" value="1"/>
</dbReference>
<dbReference type="Gene3D" id="1.20.1070.10">
    <property type="entry name" value="Rhodopsin 7-helix transmembrane proteins"/>
    <property type="match status" value="1"/>
</dbReference>
<evidence type="ECO:0000313" key="4">
    <source>
        <dbReference type="Proteomes" id="UP000192578"/>
    </source>
</evidence>
<feature type="compositionally biased region" description="Basic and acidic residues" evidence="1">
    <location>
        <begin position="1"/>
        <end position="10"/>
    </location>
</feature>
<feature type="region of interest" description="Disordered" evidence="1">
    <location>
        <begin position="1"/>
        <end position="26"/>
    </location>
</feature>